<evidence type="ECO:0000259" key="11">
    <source>
        <dbReference type="Pfam" id="PF09334"/>
    </source>
</evidence>
<feature type="compositionally biased region" description="Basic residues" evidence="10">
    <location>
        <begin position="1"/>
        <end position="17"/>
    </location>
</feature>
<comment type="similarity">
    <text evidence="9">Belongs to the class-I aminoacyl-tRNA synthetase family. MetG type 2B subfamily.</text>
</comment>
<evidence type="ECO:0000256" key="2">
    <source>
        <dbReference type="ARBA" id="ARBA00004496"/>
    </source>
</evidence>
<dbReference type="PANTHER" id="PTHR43326:SF1">
    <property type="entry name" value="METHIONINE--TRNA LIGASE, MITOCHONDRIAL"/>
    <property type="match status" value="1"/>
</dbReference>
<keyword evidence="8 9" id="KW-0030">Aminoacyl-tRNA synthetase</keyword>
<evidence type="ECO:0000256" key="6">
    <source>
        <dbReference type="ARBA" id="ARBA00022840"/>
    </source>
</evidence>
<evidence type="ECO:0000256" key="9">
    <source>
        <dbReference type="HAMAP-Rule" id="MF_01228"/>
    </source>
</evidence>
<dbReference type="HAMAP" id="MF_01228">
    <property type="entry name" value="Met_tRNA_synth_type2"/>
    <property type="match status" value="1"/>
</dbReference>
<evidence type="ECO:0000256" key="4">
    <source>
        <dbReference type="ARBA" id="ARBA00022598"/>
    </source>
</evidence>
<dbReference type="CDD" id="cd00814">
    <property type="entry name" value="MetRS_core"/>
    <property type="match status" value="1"/>
</dbReference>
<accession>A0ABS5FHI7</accession>
<comment type="caution">
    <text evidence="13">The sequence shown here is derived from an EMBL/GenBank/DDBJ whole genome shotgun (WGS) entry which is preliminary data.</text>
</comment>
<comment type="subcellular location">
    <subcellularLocation>
        <location evidence="2 9">Cytoplasm</location>
    </subcellularLocation>
</comment>
<evidence type="ECO:0000256" key="3">
    <source>
        <dbReference type="ARBA" id="ARBA00022490"/>
    </source>
</evidence>
<feature type="short sequence motif" description="'KMSKS' region" evidence="9">
    <location>
        <begin position="421"/>
        <end position="425"/>
    </location>
</feature>
<evidence type="ECO:0000256" key="8">
    <source>
        <dbReference type="ARBA" id="ARBA00023146"/>
    </source>
</evidence>
<keyword evidence="4 9" id="KW-0436">Ligase</keyword>
<dbReference type="Proteomes" id="UP001315278">
    <property type="component" value="Unassembled WGS sequence"/>
</dbReference>
<dbReference type="GO" id="GO:0004825">
    <property type="term" value="F:methionine-tRNA ligase activity"/>
    <property type="evidence" value="ECO:0007669"/>
    <property type="project" value="UniProtKB-EC"/>
</dbReference>
<comment type="function">
    <text evidence="1 9">Is required not only for elongation of protein synthesis but also for the initiation of all mRNA translation through initiator tRNA(fMet) aminoacylation.</text>
</comment>
<keyword evidence="3 9" id="KW-0963">Cytoplasm</keyword>
<evidence type="ECO:0000256" key="5">
    <source>
        <dbReference type="ARBA" id="ARBA00022741"/>
    </source>
</evidence>
<feature type="domain" description="Methionyl/Leucyl tRNA synthetase" evidence="11">
    <location>
        <begin position="279"/>
        <end position="484"/>
    </location>
</feature>
<dbReference type="PANTHER" id="PTHR43326">
    <property type="entry name" value="METHIONYL-TRNA SYNTHETASE"/>
    <property type="match status" value="1"/>
</dbReference>
<feature type="domain" description="Methionyl/Leucyl tRNA synthetase" evidence="11">
    <location>
        <begin position="127"/>
        <end position="260"/>
    </location>
</feature>
<evidence type="ECO:0000313" key="14">
    <source>
        <dbReference type="Proteomes" id="UP001315278"/>
    </source>
</evidence>
<feature type="short sequence motif" description="'HIGH' region" evidence="9">
    <location>
        <begin position="134"/>
        <end position="144"/>
    </location>
</feature>
<dbReference type="Gene3D" id="3.40.50.620">
    <property type="entry name" value="HUPs"/>
    <property type="match status" value="1"/>
</dbReference>
<comment type="catalytic activity">
    <reaction evidence="9">
        <text>tRNA(Met) + L-methionine + ATP = L-methionyl-tRNA(Met) + AMP + diphosphate</text>
        <dbReference type="Rhea" id="RHEA:13481"/>
        <dbReference type="Rhea" id="RHEA-COMP:9667"/>
        <dbReference type="Rhea" id="RHEA-COMP:9698"/>
        <dbReference type="ChEBI" id="CHEBI:30616"/>
        <dbReference type="ChEBI" id="CHEBI:33019"/>
        <dbReference type="ChEBI" id="CHEBI:57844"/>
        <dbReference type="ChEBI" id="CHEBI:78442"/>
        <dbReference type="ChEBI" id="CHEBI:78530"/>
        <dbReference type="ChEBI" id="CHEBI:456215"/>
        <dbReference type="EC" id="6.1.1.10"/>
    </reaction>
</comment>
<sequence length="634" mass="69998">MATAKKKSSKKKAKKTNKASPARTTAKKAAAKSRAAKKGGRVAKKANKAAKKAARTSSTRKAAKKAVRKVAKKAAKAQAPKTEAAKVVASAAVKPATPKAPPVKRVPKAAPAVAQAPAPVADRGNIYYITTAIAYPNGQPHIGHAYEAIATDALARFQRLDGKDVFFLTGTDEHGQKMIQTAQGEGLTPHALATRNAARFREMDERLNVSFDRFIRTSEPAHHRSVQSIWNRMQQNGDIYIDTYAGWYSVRDEAYYAEEETVVGEDNVRRGPQGTPVDWVEENSYFFRLSAYQNKLLHLYESQPDFIGPDSRRNEVMSFVRGGLKDLSISRTTFDWGVKVPNDPEHVMYVWVDALTNYITGVGYPDEGDANWRYWPADVHIIGKDIIRFHAVYWPAFLMSAGIPVQKRVYAHGFLFNRGEKMSKSVGNVVDPFNLAEQYGVDQVRYFFLREVPFGQDGNYNHEAIVARINADLANDFGNLAQRSLSMIGKQLGGVLPEPGEFTDNDKAILAQADAMLEASRSAMATQQIHQWLNTVWAVVAEANRYFAGEAPWALAKTDPVRQKTVLYVTAEVVRRIAILAQPVMPSSCAKMLDSLGIPADARSFAALGERIRPGTSLPAPTGVFPRYVEPKTE</sequence>
<dbReference type="RefSeq" id="WP_212399409.1">
    <property type="nucleotide sequence ID" value="NZ_JAFCJH010000010.1"/>
</dbReference>
<keyword evidence="14" id="KW-1185">Reference proteome</keyword>
<proteinExistence type="inferred from homology"/>
<dbReference type="SUPFAM" id="SSF47323">
    <property type="entry name" value="Anticodon-binding domain of a subclass of class I aminoacyl-tRNA synthetases"/>
    <property type="match status" value="1"/>
</dbReference>
<dbReference type="InterPro" id="IPR015413">
    <property type="entry name" value="Methionyl/Leucyl_tRNA_Synth"/>
</dbReference>
<dbReference type="InterPro" id="IPR041872">
    <property type="entry name" value="Anticodon_Met"/>
</dbReference>
<dbReference type="Pfam" id="PF19303">
    <property type="entry name" value="Anticodon_3"/>
    <property type="match status" value="1"/>
</dbReference>
<evidence type="ECO:0000256" key="10">
    <source>
        <dbReference type="SAM" id="MobiDB-lite"/>
    </source>
</evidence>
<organism evidence="13 14">
    <name type="scientific">Bradyrhizobium jicamae</name>
    <dbReference type="NCBI Taxonomy" id="280332"/>
    <lineage>
        <taxon>Bacteria</taxon>
        <taxon>Pseudomonadati</taxon>
        <taxon>Pseudomonadota</taxon>
        <taxon>Alphaproteobacteria</taxon>
        <taxon>Hyphomicrobiales</taxon>
        <taxon>Nitrobacteraceae</taxon>
        <taxon>Bradyrhizobium</taxon>
    </lineage>
</organism>
<protein>
    <recommendedName>
        <fullName evidence="9">Methionine--tRNA ligase</fullName>
        <ecNumber evidence="9">6.1.1.10</ecNumber>
    </recommendedName>
    <alternativeName>
        <fullName evidence="9">Methionyl-tRNA synthetase</fullName>
        <shortName evidence="9">MetRS</shortName>
    </alternativeName>
</protein>
<dbReference type="CDD" id="cd07957">
    <property type="entry name" value="Anticodon_Ia_Met"/>
    <property type="match status" value="1"/>
</dbReference>
<dbReference type="NCBIfam" id="NF008900">
    <property type="entry name" value="PRK12267.1"/>
    <property type="match status" value="1"/>
</dbReference>
<feature type="compositionally biased region" description="Basic residues" evidence="10">
    <location>
        <begin position="61"/>
        <end position="75"/>
    </location>
</feature>
<dbReference type="InterPro" id="IPR001412">
    <property type="entry name" value="aa-tRNA-synth_I_CS"/>
</dbReference>
<dbReference type="InterPro" id="IPR014729">
    <property type="entry name" value="Rossmann-like_a/b/a_fold"/>
</dbReference>
<keyword evidence="7 9" id="KW-0648">Protein biosynthesis</keyword>
<dbReference type="InterPro" id="IPR033911">
    <property type="entry name" value="MetRS_core"/>
</dbReference>
<dbReference type="Pfam" id="PF09334">
    <property type="entry name" value="tRNA-synt_1g"/>
    <property type="match status" value="2"/>
</dbReference>
<dbReference type="InterPro" id="IPR014758">
    <property type="entry name" value="Met-tRNA_synth"/>
</dbReference>
<comment type="caution">
    <text evidence="9">Lacks conserved residue(s) required for the propagation of feature annotation.</text>
</comment>
<dbReference type="SUPFAM" id="SSF52374">
    <property type="entry name" value="Nucleotidylyl transferase"/>
    <property type="match status" value="1"/>
</dbReference>
<dbReference type="Gene3D" id="1.10.730.10">
    <property type="entry name" value="Isoleucyl-tRNA Synthetase, Domain 1"/>
    <property type="match status" value="1"/>
</dbReference>
<dbReference type="EMBL" id="JAFCJH010000010">
    <property type="protein sequence ID" value="MBR0796226.1"/>
    <property type="molecule type" value="Genomic_DNA"/>
</dbReference>
<dbReference type="NCBIfam" id="TIGR00398">
    <property type="entry name" value="metG"/>
    <property type="match status" value="1"/>
</dbReference>
<dbReference type="PRINTS" id="PR01041">
    <property type="entry name" value="TRNASYNTHMET"/>
</dbReference>
<keyword evidence="5 9" id="KW-0547">Nucleotide-binding</keyword>
<dbReference type="InterPro" id="IPR009080">
    <property type="entry name" value="tRNAsynth_Ia_anticodon-bd"/>
</dbReference>
<gene>
    <name evidence="9" type="primary">metG</name>
    <name evidence="13" type="ORF">JQ615_12585</name>
</gene>
<keyword evidence="6 9" id="KW-0067">ATP-binding</keyword>
<name>A0ABS5FHI7_9BRAD</name>
<reference evidence="14" key="1">
    <citation type="journal article" date="2021" name="ISME J.">
        <title>Evolutionary origin and ecological implication of a unique nif island in free-living Bradyrhizobium lineages.</title>
        <authorList>
            <person name="Tao J."/>
        </authorList>
    </citation>
    <scope>NUCLEOTIDE SEQUENCE [LARGE SCALE GENOMIC DNA]</scope>
    <source>
        <strain evidence="14">SZCCT0434</strain>
    </source>
</reference>
<evidence type="ECO:0000256" key="7">
    <source>
        <dbReference type="ARBA" id="ARBA00022917"/>
    </source>
</evidence>
<evidence type="ECO:0000313" key="13">
    <source>
        <dbReference type="EMBL" id="MBR0796226.1"/>
    </source>
</evidence>
<feature type="domain" description="Methionyl-tRNA synthetase anticodon-binding" evidence="12">
    <location>
        <begin position="496"/>
        <end position="626"/>
    </location>
</feature>
<feature type="region of interest" description="Disordered" evidence="10">
    <location>
        <begin position="1"/>
        <end position="78"/>
    </location>
</feature>
<comment type="subunit">
    <text evidence="9">Monomer.</text>
</comment>
<dbReference type="EC" id="6.1.1.10" evidence="9"/>
<dbReference type="PROSITE" id="PS00178">
    <property type="entry name" value="AA_TRNA_LIGASE_I"/>
    <property type="match status" value="1"/>
</dbReference>
<evidence type="ECO:0000259" key="12">
    <source>
        <dbReference type="Pfam" id="PF19303"/>
    </source>
</evidence>
<evidence type="ECO:0000256" key="1">
    <source>
        <dbReference type="ARBA" id="ARBA00003314"/>
    </source>
</evidence>
<dbReference type="InterPro" id="IPR023457">
    <property type="entry name" value="Met-tRNA_synth_2"/>
</dbReference>
<dbReference type="Gene3D" id="2.170.220.10">
    <property type="match status" value="1"/>
</dbReference>
<feature type="compositionally biased region" description="Basic residues" evidence="10">
    <location>
        <begin position="25"/>
        <end position="54"/>
    </location>
</feature>